<evidence type="ECO:0000313" key="2">
    <source>
        <dbReference type="Proteomes" id="UP000183832"/>
    </source>
</evidence>
<evidence type="ECO:0000313" key="1">
    <source>
        <dbReference type="EMBL" id="CRL06383.1"/>
    </source>
</evidence>
<reference evidence="1 2" key="1">
    <citation type="submission" date="2015-04" db="EMBL/GenBank/DDBJ databases">
        <authorList>
            <person name="Syromyatnikov M.Y."/>
            <person name="Popov V.N."/>
        </authorList>
    </citation>
    <scope>NUCLEOTIDE SEQUENCE [LARGE SCALE GENOMIC DNA]</scope>
</reference>
<organism evidence="1 2">
    <name type="scientific">Clunio marinus</name>
    <dbReference type="NCBI Taxonomy" id="568069"/>
    <lineage>
        <taxon>Eukaryota</taxon>
        <taxon>Metazoa</taxon>
        <taxon>Ecdysozoa</taxon>
        <taxon>Arthropoda</taxon>
        <taxon>Hexapoda</taxon>
        <taxon>Insecta</taxon>
        <taxon>Pterygota</taxon>
        <taxon>Neoptera</taxon>
        <taxon>Endopterygota</taxon>
        <taxon>Diptera</taxon>
        <taxon>Nematocera</taxon>
        <taxon>Chironomoidea</taxon>
        <taxon>Chironomidae</taxon>
        <taxon>Clunio</taxon>
    </lineage>
</organism>
<protein>
    <submittedName>
        <fullName evidence="1">CLUMA_CG019336, isoform A</fullName>
    </submittedName>
</protein>
<proteinExistence type="predicted"/>
<name>A0A1J1J1V8_9DIPT</name>
<dbReference type="Proteomes" id="UP000183832">
    <property type="component" value="Unassembled WGS sequence"/>
</dbReference>
<keyword evidence="2" id="KW-1185">Reference proteome</keyword>
<gene>
    <name evidence="1" type="ORF">CLUMA_CG019336</name>
</gene>
<dbReference type="EMBL" id="CVRI01000066">
    <property type="protein sequence ID" value="CRL06383.1"/>
    <property type="molecule type" value="Genomic_DNA"/>
</dbReference>
<accession>A0A1J1J1V8</accession>
<dbReference type="AlphaFoldDB" id="A0A1J1J1V8"/>
<sequence>MLTIYTHQELYVQKLPTDFKRKAQHMYLSDSTQPGAVFLIQFICETKLYMNPNDFIIPITNFPEYDTLLVKLILYFEVLEAHKVFHVYHSNLIQLQNCKHFH</sequence>